<dbReference type="RefSeq" id="WP_036380538.1">
    <property type="nucleotide sequence ID" value="NZ_CAUUGE010000021.1"/>
</dbReference>
<dbReference type="EMBL" id="JABXYR010000001">
    <property type="protein sequence ID" value="NWO22735.1"/>
    <property type="molecule type" value="Genomic_DNA"/>
</dbReference>
<sequence length="113" mass="12295">MFKEALQAQAGPGVSTDEQHFLHNFWASLSFGGVALMGIGLIGALKNEFRKGWKAFIKSMGTLPFTEFIILKSSPRIIASTLVKVAGIYAKKSSTKGLSLVLNLLKSKESTEY</sequence>
<dbReference type="Proteomes" id="UP000526307">
    <property type="component" value="Unassembled WGS sequence"/>
</dbReference>
<feature type="transmembrane region" description="Helical" evidence="1">
    <location>
        <begin position="25"/>
        <end position="45"/>
    </location>
</feature>
<organism evidence="2 3">
    <name type="scientific">Mogibacterium timidum</name>
    <dbReference type="NCBI Taxonomy" id="35519"/>
    <lineage>
        <taxon>Bacteria</taxon>
        <taxon>Bacillati</taxon>
        <taxon>Bacillota</taxon>
        <taxon>Clostridia</taxon>
        <taxon>Peptostreptococcales</taxon>
        <taxon>Anaerovoracaceae</taxon>
        <taxon>Mogibacterium</taxon>
    </lineage>
</organism>
<proteinExistence type="predicted"/>
<protein>
    <submittedName>
        <fullName evidence="2">Uncharacterized protein</fullName>
    </submittedName>
</protein>
<keyword evidence="1" id="KW-0812">Transmembrane</keyword>
<keyword evidence="1" id="KW-1133">Transmembrane helix</keyword>
<keyword evidence="1" id="KW-0472">Membrane</keyword>
<reference evidence="2 3" key="1">
    <citation type="submission" date="2020-06" db="EMBL/GenBank/DDBJ databases">
        <title>Mogibacterium timidum strain W9173 genomic sequence.</title>
        <authorList>
            <person name="Wade W.G."/>
            <person name="Johnston C.D."/>
            <person name="Chen T."/>
            <person name="Dewhirst F.E."/>
        </authorList>
    </citation>
    <scope>NUCLEOTIDE SEQUENCE [LARGE SCALE GENOMIC DNA]</scope>
    <source>
        <strain evidence="2 3">W9173</strain>
    </source>
</reference>
<dbReference type="AlphaFoldDB" id="A0A7Y8VQY5"/>
<gene>
    <name evidence="2" type="ORF">HW270_01330</name>
</gene>
<accession>A0A7Y8VQY5</accession>
<keyword evidence="3" id="KW-1185">Reference proteome</keyword>
<name>A0A7Y8VQY5_9FIRM</name>
<evidence type="ECO:0000313" key="3">
    <source>
        <dbReference type="Proteomes" id="UP000526307"/>
    </source>
</evidence>
<evidence type="ECO:0000256" key="1">
    <source>
        <dbReference type="SAM" id="Phobius"/>
    </source>
</evidence>
<evidence type="ECO:0000313" key="2">
    <source>
        <dbReference type="EMBL" id="NWO22735.1"/>
    </source>
</evidence>
<comment type="caution">
    <text evidence="2">The sequence shown here is derived from an EMBL/GenBank/DDBJ whole genome shotgun (WGS) entry which is preliminary data.</text>
</comment>